<evidence type="ECO:0000313" key="1">
    <source>
        <dbReference type="EMBL" id="RHZ83430.1"/>
    </source>
</evidence>
<protein>
    <submittedName>
        <fullName evidence="1">Uncharacterized protein</fullName>
    </submittedName>
</protein>
<comment type="caution">
    <text evidence="1">The sequence shown here is derived from an EMBL/GenBank/DDBJ whole genome shotgun (WGS) entry which is preliminary data.</text>
</comment>
<dbReference type="OrthoDB" id="2309038at2759"/>
<accession>A0A397JFL1</accession>
<organism evidence="1 2">
    <name type="scientific">Diversispora epigaea</name>
    <dbReference type="NCBI Taxonomy" id="1348612"/>
    <lineage>
        <taxon>Eukaryota</taxon>
        <taxon>Fungi</taxon>
        <taxon>Fungi incertae sedis</taxon>
        <taxon>Mucoromycota</taxon>
        <taxon>Glomeromycotina</taxon>
        <taxon>Glomeromycetes</taxon>
        <taxon>Diversisporales</taxon>
        <taxon>Diversisporaceae</taxon>
        <taxon>Diversispora</taxon>
    </lineage>
</organism>
<proteinExistence type="predicted"/>
<evidence type="ECO:0000313" key="2">
    <source>
        <dbReference type="Proteomes" id="UP000266861"/>
    </source>
</evidence>
<dbReference type="AlphaFoldDB" id="A0A397JFL1"/>
<sequence length="57" mass="6695">METSTNNYESRIFRNLKSPPNSTYGLGNKNAGICADSMWRILEELFESYERSKLRFE</sequence>
<dbReference type="EMBL" id="PQFF01000089">
    <property type="protein sequence ID" value="RHZ83430.1"/>
    <property type="molecule type" value="Genomic_DNA"/>
</dbReference>
<keyword evidence="2" id="KW-1185">Reference proteome</keyword>
<reference evidence="1 2" key="1">
    <citation type="submission" date="2018-08" db="EMBL/GenBank/DDBJ databases">
        <title>Genome and evolution of the arbuscular mycorrhizal fungus Diversispora epigaea (formerly Glomus versiforme) and its bacterial endosymbionts.</title>
        <authorList>
            <person name="Sun X."/>
            <person name="Fei Z."/>
            <person name="Harrison M."/>
        </authorList>
    </citation>
    <scope>NUCLEOTIDE SEQUENCE [LARGE SCALE GENOMIC DNA]</scope>
    <source>
        <strain evidence="1 2">IT104</strain>
    </source>
</reference>
<name>A0A397JFL1_9GLOM</name>
<dbReference type="Proteomes" id="UP000266861">
    <property type="component" value="Unassembled WGS sequence"/>
</dbReference>
<gene>
    <name evidence="1" type="ORF">Glove_94g23</name>
</gene>